<keyword evidence="2" id="KW-1185">Reference proteome</keyword>
<feature type="non-terminal residue" evidence="1">
    <location>
        <position position="199"/>
    </location>
</feature>
<comment type="caution">
    <text evidence="1">The sequence shown here is derived from an EMBL/GenBank/DDBJ whole genome shotgun (WGS) entry which is preliminary data.</text>
</comment>
<evidence type="ECO:0000313" key="2">
    <source>
        <dbReference type="Proteomes" id="UP000675781"/>
    </source>
</evidence>
<organism evidence="1 2">
    <name type="scientific">Actinospica durhamensis</name>
    <dbReference type="NCBI Taxonomy" id="1508375"/>
    <lineage>
        <taxon>Bacteria</taxon>
        <taxon>Bacillati</taxon>
        <taxon>Actinomycetota</taxon>
        <taxon>Actinomycetes</taxon>
        <taxon>Catenulisporales</taxon>
        <taxon>Actinospicaceae</taxon>
        <taxon>Actinospica</taxon>
    </lineage>
</organism>
<sequence length="199" mass="21038">RHLPTLSNQISVLAELAAIQPAAIRVAAQRHPDLPENLAEATGSDSWLLRQHAARLLIFLGCGDASATRALLETALDTDTVRQAVLADVVWFDAITPEGFELLLTAAEDPSPARSYLAVQLLAVLLDHSTLHDTEHMAALAAIQRATTAPGADQPLLAEHDGEIRNVGTVADAGRRILTELAAGGPPVAEAFGAPQFRV</sequence>
<dbReference type="AlphaFoldDB" id="A0A941EZ06"/>
<accession>A0A941EZ06</accession>
<evidence type="ECO:0000313" key="1">
    <source>
        <dbReference type="EMBL" id="MBR7839826.1"/>
    </source>
</evidence>
<dbReference type="SUPFAM" id="SSF48371">
    <property type="entry name" value="ARM repeat"/>
    <property type="match status" value="1"/>
</dbReference>
<protein>
    <submittedName>
        <fullName evidence="1">Uncharacterized protein</fullName>
    </submittedName>
</protein>
<feature type="non-terminal residue" evidence="1">
    <location>
        <position position="1"/>
    </location>
</feature>
<dbReference type="RefSeq" id="WP_212534236.1">
    <property type="nucleotide sequence ID" value="NZ_JAGSOG010000676.1"/>
</dbReference>
<reference evidence="1" key="1">
    <citation type="submission" date="2021-04" db="EMBL/GenBank/DDBJ databases">
        <title>Genome based classification of Actinospica acidithermotolerans sp. nov., an actinobacterium isolated from an Indonesian hot spring.</title>
        <authorList>
            <person name="Kusuma A.B."/>
            <person name="Putra K.E."/>
            <person name="Nafisah S."/>
            <person name="Loh J."/>
            <person name="Nouioui I."/>
            <person name="Goodfellow M."/>
        </authorList>
    </citation>
    <scope>NUCLEOTIDE SEQUENCE</scope>
    <source>
        <strain evidence="1">CSCA 57</strain>
    </source>
</reference>
<dbReference type="EMBL" id="JAGSOG010000676">
    <property type="protein sequence ID" value="MBR7839826.1"/>
    <property type="molecule type" value="Genomic_DNA"/>
</dbReference>
<proteinExistence type="predicted"/>
<name>A0A941EZ06_9ACTN</name>
<dbReference type="InterPro" id="IPR016024">
    <property type="entry name" value="ARM-type_fold"/>
</dbReference>
<gene>
    <name evidence="1" type="ORF">KDL01_41695</name>
</gene>
<dbReference type="Proteomes" id="UP000675781">
    <property type="component" value="Unassembled WGS sequence"/>
</dbReference>